<dbReference type="RefSeq" id="WP_090171911.1">
    <property type="nucleotide sequence ID" value="NZ_FOFB01000026.1"/>
</dbReference>
<sequence length="498" mass="54839">MSRATTLIPPPAKGPTLRKEDYRTKDIVQVVQDVVEGYAHETKTFSRQFEPTRRGLQRLFNWVERHFTYKEDPAGSQWVQTPAYLNNKRVGDCKSYTAFISSVLQNIGVDHLIRYAAYGTREFRHVYPVAILNGQEIPVDVVYKVQHGGRFGTEKRYTKKKDIKVKAGLYQLGSTMTLGNINMNASEEAIIGQLKTTLADIEKIGRELPSINPNTDVTKMTAGELDQWLWADRFDILERVTPEKGNKAEFRAAAVAMRRGDISGIGSVKNLTLRKTVLSILKDSTKKRRPAFPDFSVAIPTPAGVSGLFGKVKDWFKKVGEAISSVFKKFVNWVFNGIGKKMGPFFIFSLLKGRNKVKSPAIKNRIKAQDKTFNFIQKLGKFDPEQLKGLALNGILEQTGKTPQQIAIEGGAPQVGAVITAIVSAITVVVQIVEKIAGIFKKSPADAGTVDQSTMSDPTLFEEEARLQRQANATGQGGGSLSPLLLGGGGLLLLKALA</sequence>
<dbReference type="Proteomes" id="UP000199021">
    <property type="component" value="Unassembled WGS sequence"/>
</dbReference>
<evidence type="ECO:0000313" key="1">
    <source>
        <dbReference type="EMBL" id="SER16384.1"/>
    </source>
</evidence>
<protein>
    <recommendedName>
        <fullName evidence="3">Transglutaminase-like domain-containing protein</fullName>
    </recommendedName>
</protein>
<dbReference type="OrthoDB" id="1154186at2"/>
<organism evidence="1 2">
    <name type="scientific">Neolewinella agarilytica</name>
    <dbReference type="NCBI Taxonomy" id="478744"/>
    <lineage>
        <taxon>Bacteria</taxon>
        <taxon>Pseudomonadati</taxon>
        <taxon>Bacteroidota</taxon>
        <taxon>Saprospiria</taxon>
        <taxon>Saprospirales</taxon>
        <taxon>Lewinellaceae</taxon>
        <taxon>Neolewinella</taxon>
    </lineage>
</organism>
<gene>
    <name evidence="1" type="ORF">SAMN05444359_12635</name>
</gene>
<dbReference type="EMBL" id="FOFB01000026">
    <property type="protein sequence ID" value="SER16384.1"/>
    <property type="molecule type" value="Genomic_DNA"/>
</dbReference>
<dbReference type="AlphaFoldDB" id="A0A1H9LYA9"/>
<proteinExistence type="predicted"/>
<dbReference type="STRING" id="478744.SAMN05444359_12635"/>
<dbReference type="InParanoid" id="A0A1H9LYA9"/>
<evidence type="ECO:0000313" key="2">
    <source>
        <dbReference type="Proteomes" id="UP000199021"/>
    </source>
</evidence>
<keyword evidence="2" id="KW-1185">Reference proteome</keyword>
<reference evidence="2" key="1">
    <citation type="submission" date="2016-10" db="EMBL/GenBank/DDBJ databases">
        <authorList>
            <person name="Varghese N."/>
            <person name="Submissions S."/>
        </authorList>
    </citation>
    <scope>NUCLEOTIDE SEQUENCE [LARGE SCALE GENOMIC DNA]</scope>
    <source>
        <strain evidence="2">DSM 24740</strain>
    </source>
</reference>
<name>A0A1H9LYA9_9BACT</name>
<evidence type="ECO:0008006" key="3">
    <source>
        <dbReference type="Google" id="ProtNLM"/>
    </source>
</evidence>
<accession>A0A1H9LYA9</accession>